<gene>
    <name evidence="4" type="ORF">J437_LFUL009718</name>
</gene>
<dbReference type="GO" id="GO:0003676">
    <property type="term" value="F:nucleic acid binding"/>
    <property type="evidence" value="ECO:0007669"/>
    <property type="project" value="InterPro"/>
</dbReference>
<dbReference type="EMBL" id="KZ308412">
    <property type="protein sequence ID" value="KAG8229129.1"/>
    <property type="molecule type" value="Genomic_DNA"/>
</dbReference>
<keyword evidence="1" id="KW-0863">Zinc-finger</keyword>
<dbReference type="SMART" id="SM00343">
    <property type="entry name" value="ZnF_C2HC"/>
    <property type="match status" value="2"/>
</dbReference>
<evidence type="ECO:0000313" key="5">
    <source>
        <dbReference type="Proteomes" id="UP000792457"/>
    </source>
</evidence>
<accession>A0A8K0P2Y4</accession>
<dbReference type="Proteomes" id="UP000792457">
    <property type="component" value="Unassembled WGS sequence"/>
</dbReference>
<dbReference type="AlphaFoldDB" id="A0A8K0P2Y4"/>
<feature type="compositionally biased region" description="Low complexity" evidence="2">
    <location>
        <begin position="95"/>
        <end position="105"/>
    </location>
</feature>
<dbReference type="PROSITE" id="PS50158">
    <property type="entry name" value="ZF_CCHC"/>
    <property type="match status" value="1"/>
</dbReference>
<feature type="domain" description="CCHC-type" evidence="3">
    <location>
        <begin position="160"/>
        <end position="175"/>
    </location>
</feature>
<evidence type="ECO:0000313" key="4">
    <source>
        <dbReference type="EMBL" id="KAG8229129.1"/>
    </source>
</evidence>
<protein>
    <recommendedName>
        <fullName evidence="3">CCHC-type domain-containing protein</fullName>
    </recommendedName>
</protein>
<evidence type="ECO:0000256" key="1">
    <source>
        <dbReference type="PROSITE-ProRule" id="PRU00047"/>
    </source>
</evidence>
<keyword evidence="5" id="KW-1185">Reference proteome</keyword>
<keyword evidence="1" id="KW-0862">Zinc</keyword>
<reference evidence="4" key="1">
    <citation type="submission" date="2013-04" db="EMBL/GenBank/DDBJ databases">
        <authorList>
            <person name="Qu J."/>
            <person name="Murali S.C."/>
            <person name="Bandaranaike D."/>
            <person name="Bellair M."/>
            <person name="Blankenburg K."/>
            <person name="Chao H."/>
            <person name="Dinh H."/>
            <person name="Doddapaneni H."/>
            <person name="Downs B."/>
            <person name="Dugan-Rocha S."/>
            <person name="Elkadiri S."/>
            <person name="Gnanaolivu R.D."/>
            <person name="Hernandez B."/>
            <person name="Javaid M."/>
            <person name="Jayaseelan J.C."/>
            <person name="Lee S."/>
            <person name="Li M."/>
            <person name="Ming W."/>
            <person name="Munidasa M."/>
            <person name="Muniz J."/>
            <person name="Nguyen L."/>
            <person name="Ongeri F."/>
            <person name="Osuji N."/>
            <person name="Pu L.-L."/>
            <person name="Puazo M."/>
            <person name="Qu C."/>
            <person name="Quiroz J."/>
            <person name="Raj R."/>
            <person name="Weissenberger G."/>
            <person name="Xin Y."/>
            <person name="Zou X."/>
            <person name="Han Y."/>
            <person name="Richards S."/>
            <person name="Worley K."/>
            <person name="Muzny D."/>
            <person name="Gibbs R."/>
        </authorList>
    </citation>
    <scope>NUCLEOTIDE SEQUENCE</scope>
    <source>
        <strain evidence="4">Sampled in the wild</strain>
    </source>
</reference>
<dbReference type="Gene3D" id="4.10.60.10">
    <property type="entry name" value="Zinc finger, CCHC-type"/>
    <property type="match status" value="1"/>
</dbReference>
<sequence>MLRNTFTRRLPPHLVFREIFTREQRDDESCELFVCHFRALVAQLPYPLPERVQLDMLYGLLHRRIRKRLSSDGLESFTSMLKRVKEIKHLKRESASQTAATQPTTDKMANRKPRPQCHFCRDFRHLEADCQKTKAAIDSSRIGRPGPDIQKNSSWPQTSCFGCGAPGYIRSNCPNCAAVPEPEQAAAALNFSRVDILGNENAPCPMLPVKVLGLDGVGCVDTGSK</sequence>
<dbReference type="OrthoDB" id="8057069at2759"/>
<name>A0A8K0P2Y4_LADFU</name>
<dbReference type="InterPro" id="IPR001878">
    <property type="entry name" value="Znf_CCHC"/>
</dbReference>
<proteinExistence type="predicted"/>
<feature type="region of interest" description="Disordered" evidence="2">
    <location>
        <begin position="91"/>
        <end position="113"/>
    </location>
</feature>
<dbReference type="GO" id="GO:0008270">
    <property type="term" value="F:zinc ion binding"/>
    <property type="evidence" value="ECO:0007669"/>
    <property type="project" value="UniProtKB-KW"/>
</dbReference>
<evidence type="ECO:0000256" key="2">
    <source>
        <dbReference type="SAM" id="MobiDB-lite"/>
    </source>
</evidence>
<evidence type="ECO:0000259" key="3">
    <source>
        <dbReference type="PROSITE" id="PS50158"/>
    </source>
</evidence>
<comment type="caution">
    <text evidence="4">The sequence shown here is derived from an EMBL/GenBank/DDBJ whole genome shotgun (WGS) entry which is preliminary data.</text>
</comment>
<reference evidence="4" key="2">
    <citation type="submission" date="2017-10" db="EMBL/GenBank/DDBJ databases">
        <title>Ladona fulva Genome sequencing and assembly.</title>
        <authorList>
            <person name="Murali S."/>
            <person name="Richards S."/>
            <person name="Bandaranaike D."/>
            <person name="Bellair M."/>
            <person name="Blankenburg K."/>
            <person name="Chao H."/>
            <person name="Dinh H."/>
            <person name="Doddapaneni H."/>
            <person name="Dugan-Rocha S."/>
            <person name="Elkadiri S."/>
            <person name="Gnanaolivu R."/>
            <person name="Hernandez B."/>
            <person name="Skinner E."/>
            <person name="Javaid M."/>
            <person name="Lee S."/>
            <person name="Li M."/>
            <person name="Ming W."/>
            <person name="Munidasa M."/>
            <person name="Muniz J."/>
            <person name="Nguyen L."/>
            <person name="Hughes D."/>
            <person name="Osuji N."/>
            <person name="Pu L.-L."/>
            <person name="Puazo M."/>
            <person name="Qu C."/>
            <person name="Quiroz J."/>
            <person name="Raj R."/>
            <person name="Weissenberger G."/>
            <person name="Xin Y."/>
            <person name="Zou X."/>
            <person name="Han Y."/>
            <person name="Worley K."/>
            <person name="Muzny D."/>
            <person name="Gibbs R."/>
        </authorList>
    </citation>
    <scope>NUCLEOTIDE SEQUENCE</scope>
    <source>
        <strain evidence="4">Sampled in the wild</strain>
    </source>
</reference>
<keyword evidence="1" id="KW-0479">Metal-binding</keyword>
<organism evidence="4 5">
    <name type="scientific">Ladona fulva</name>
    <name type="common">Scarce chaser dragonfly</name>
    <name type="synonym">Libellula fulva</name>
    <dbReference type="NCBI Taxonomy" id="123851"/>
    <lineage>
        <taxon>Eukaryota</taxon>
        <taxon>Metazoa</taxon>
        <taxon>Ecdysozoa</taxon>
        <taxon>Arthropoda</taxon>
        <taxon>Hexapoda</taxon>
        <taxon>Insecta</taxon>
        <taxon>Pterygota</taxon>
        <taxon>Palaeoptera</taxon>
        <taxon>Odonata</taxon>
        <taxon>Epiprocta</taxon>
        <taxon>Anisoptera</taxon>
        <taxon>Libelluloidea</taxon>
        <taxon>Libellulidae</taxon>
        <taxon>Ladona</taxon>
    </lineage>
</organism>